<dbReference type="SUPFAM" id="SSF52540">
    <property type="entry name" value="P-loop containing nucleoside triphosphate hydrolases"/>
    <property type="match status" value="1"/>
</dbReference>
<name>A0A6C7E3B6_ILUCY</name>
<sequence>MPFLKTLSIAPKPWAKLGEHPFDVPSIASMLESSMSMRFHPNVTFFVGDNGSGKSTLLEALAVHQGMNAEGGTKGMQFSNRDDTVSPLRHHLKVRKSHHTPEDAFFLRAESFFNVATAIEEYGTLKWYGGTSMHDRSHGESFIDLLVERFQPRGLYLLDEPEAALSVHGQLQFLVRLHDLVEQGCQFVIATHSPLLMAYPDATIYEFDDDGPAPAAWSEIDTVHVTKDFLDDPQGFMAELLADE</sequence>
<dbReference type="EMBL" id="AP012057">
    <property type="protein sequence ID" value="BAN01507.1"/>
    <property type="molecule type" value="Genomic_DNA"/>
</dbReference>
<dbReference type="Proteomes" id="UP000011863">
    <property type="component" value="Chromosome"/>
</dbReference>
<evidence type="ECO:0000256" key="7">
    <source>
        <dbReference type="ARBA" id="ARBA00023136"/>
    </source>
</evidence>
<evidence type="ECO:0000256" key="4">
    <source>
        <dbReference type="ARBA" id="ARBA00022496"/>
    </source>
</evidence>
<dbReference type="InterPro" id="IPR027417">
    <property type="entry name" value="P-loop_NTPase"/>
</dbReference>
<accession>A0A6C7E3B6</accession>
<dbReference type="GO" id="GO:0005886">
    <property type="term" value="C:plasma membrane"/>
    <property type="evidence" value="ECO:0007669"/>
    <property type="project" value="UniProtKB-SubCell"/>
</dbReference>
<dbReference type="OrthoDB" id="9784297at2"/>
<evidence type="ECO:0000256" key="6">
    <source>
        <dbReference type="ARBA" id="ARBA00023065"/>
    </source>
</evidence>
<dbReference type="GO" id="GO:0016887">
    <property type="term" value="F:ATP hydrolysis activity"/>
    <property type="evidence" value="ECO:0007669"/>
    <property type="project" value="InterPro"/>
</dbReference>
<dbReference type="GO" id="GO:0006826">
    <property type="term" value="P:iron ion transport"/>
    <property type="evidence" value="ECO:0007669"/>
    <property type="project" value="UniProtKB-KW"/>
</dbReference>
<dbReference type="SMART" id="SM00382">
    <property type="entry name" value="AAA"/>
    <property type="match status" value="1"/>
</dbReference>
<dbReference type="InterPro" id="IPR038729">
    <property type="entry name" value="Rad50/SbcC_AAA"/>
</dbReference>
<dbReference type="Pfam" id="PF13476">
    <property type="entry name" value="AAA_23"/>
    <property type="match status" value="1"/>
</dbReference>
<organism evidence="9 10">
    <name type="scientific">Ilumatobacter coccineus (strain NBRC 103263 / KCTC 29153 / YM16-304)</name>
    <dbReference type="NCBI Taxonomy" id="1313172"/>
    <lineage>
        <taxon>Bacteria</taxon>
        <taxon>Bacillati</taxon>
        <taxon>Actinomycetota</taxon>
        <taxon>Acidimicrobiia</taxon>
        <taxon>Acidimicrobiales</taxon>
        <taxon>Ilumatobacteraceae</taxon>
        <taxon>Ilumatobacter</taxon>
    </lineage>
</organism>
<keyword evidence="10" id="KW-1185">Reference proteome</keyword>
<evidence type="ECO:0000313" key="9">
    <source>
        <dbReference type="EMBL" id="BAN01507.1"/>
    </source>
</evidence>
<dbReference type="KEGG" id="aym:YM304_11930"/>
<protein>
    <recommendedName>
        <fullName evidence="8">AAA+ ATPase domain-containing protein</fullName>
    </recommendedName>
</protein>
<keyword evidence="2" id="KW-0813">Transport</keyword>
<dbReference type="Gene3D" id="3.40.50.300">
    <property type="entry name" value="P-loop containing nucleotide triphosphate hydrolases"/>
    <property type="match status" value="2"/>
</dbReference>
<keyword evidence="3" id="KW-1003">Cell membrane</keyword>
<keyword evidence="6" id="KW-0406">Ion transport</keyword>
<evidence type="ECO:0000259" key="8">
    <source>
        <dbReference type="SMART" id="SM00382"/>
    </source>
</evidence>
<comment type="subcellular location">
    <subcellularLocation>
        <location evidence="1">Cell membrane</location>
        <topology evidence="1">Peripheral membrane protein</topology>
    </subcellularLocation>
</comment>
<reference evidence="9 10" key="1">
    <citation type="journal article" date="2013" name="Int. J. Syst. Evol. Microbiol.">
        <title>Ilumatobacter nonamiense sp. nov. and Ilumatobacter coccineum sp. nov., isolated from seashore sand.</title>
        <authorList>
            <person name="Matsumoto A."/>
            <person name="Kasai H."/>
            <person name="Matsuo Y."/>
            <person name="Shizuri Y."/>
            <person name="Ichikawa N."/>
            <person name="Fujita N."/>
            <person name="Omura S."/>
            <person name="Takahashi Y."/>
        </authorList>
    </citation>
    <scope>NUCLEOTIDE SEQUENCE [LARGE SCALE GENOMIC DNA]</scope>
    <source>
        <strain evidence="10">NBRC 103263 / KCTC 29153 / YM16-304</strain>
    </source>
</reference>
<dbReference type="InterPro" id="IPR051535">
    <property type="entry name" value="Siderophore_ABC-ATPase"/>
</dbReference>
<evidence type="ECO:0000256" key="5">
    <source>
        <dbReference type="ARBA" id="ARBA00023004"/>
    </source>
</evidence>
<dbReference type="PANTHER" id="PTHR42771:SF2">
    <property type="entry name" value="IRON(3+)-HYDROXAMATE IMPORT ATP-BINDING PROTEIN FHUC"/>
    <property type="match status" value="1"/>
</dbReference>
<dbReference type="GO" id="GO:0006302">
    <property type="term" value="P:double-strand break repair"/>
    <property type="evidence" value="ECO:0007669"/>
    <property type="project" value="InterPro"/>
</dbReference>
<gene>
    <name evidence="9" type="ORF">YM304_11930</name>
</gene>
<dbReference type="Pfam" id="PF13304">
    <property type="entry name" value="AAA_21"/>
    <property type="match status" value="1"/>
</dbReference>
<dbReference type="GO" id="GO:0005524">
    <property type="term" value="F:ATP binding"/>
    <property type="evidence" value="ECO:0007669"/>
    <property type="project" value="InterPro"/>
</dbReference>
<proteinExistence type="predicted"/>
<feature type="domain" description="AAA+ ATPase" evidence="8">
    <location>
        <begin position="40"/>
        <end position="210"/>
    </location>
</feature>
<keyword evidence="7" id="KW-0472">Membrane</keyword>
<evidence type="ECO:0000256" key="1">
    <source>
        <dbReference type="ARBA" id="ARBA00004202"/>
    </source>
</evidence>
<dbReference type="InterPro" id="IPR003959">
    <property type="entry name" value="ATPase_AAA_core"/>
</dbReference>
<dbReference type="InterPro" id="IPR003593">
    <property type="entry name" value="AAA+_ATPase"/>
</dbReference>
<dbReference type="AlphaFoldDB" id="A0A6C7E3B6"/>
<evidence type="ECO:0000256" key="2">
    <source>
        <dbReference type="ARBA" id="ARBA00022448"/>
    </source>
</evidence>
<dbReference type="RefSeq" id="WP_015440754.1">
    <property type="nucleotide sequence ID" value="NC_020520.1"/>
</dbReference>
<dbReference type="PANTHER" id="PTHR42771">
    <property type="entry name" value="IRON(3+)-HYDROXAMATE IMPORT ATP-BINDING PROTEIN FHUC"/>
    <property type="match status" value="1"/>
</dbReference>
<evidence type="ECO:0000256" key="3">
    <source>
        <dbReference type="ARBA" id="ARBA00022475"/>
    </source>
</evidence>
<keyword evidence="4" id="KW-0410">Iron transport</keyword>
<keyword evidence="5" id="KW-0408">Iron</keyword>
<evidence type="ECO:0000313" key="10">
    <source>
        <dbReference type="Proteomes" id="UP000011863"/>
    </source>
</evidence>